<keyword evidence="3" id="KW-1185">Reference proteome</keyword>
<organism evidence="2 3">
    <name type="scientific">Rhizopus azygosporus</name>
    <name type="common">Rhizopus microsporus var. azygosporus</name>
    <dbReference type="NCBI Taxonomy" id="86630"/>
    <lineage>
        <taxon>Eukaryota</taxon>
        <taxon>Fungi</taxon>
        <taxon>Fungi incertae sedis</taxon>
        <taxon>Mucoromycota</taxon>
        <taxon>Mucoromycotina</taxon>
        <taxon>Mucoromycetes</taxon>
        <taxon>Mucorales</taxon>
        <taxon>Mucorineae</taxon>
        <taxon>Rhizopodaceae</taxon>
        <taxon>Rhizopus</taxon>
    </lineage>
</organism>
<feature type="region of interest" description="Disordered" evidence="1">
    <location>
        <begin position="164"/>
        <end position="462"/>
    </location>
</feature>
<dbReference type="AlphaFoldDB" id="A0A367JEQ4"/>
<feature type="compositionally biased region" description="Low complexity" evidence="1">
    <location>
        <begin position="340"/>
        <end position="350"/>
    </location>
</feature>
<reference evidence="2 3" key="1">
    <citation type="journal article" date="2018" name="G3 (Bethesda)">
        <title>Phylogenetic and Phylogenomic Definition of Rhizopus Species.</title>
        <authorList>
            <person name="Gryganskyi A.P."/>
            <person name="Golan J."/>
            <person name="Dolatabadi S."/>
            <person name="Mondo S."/>
            <person name="Robb S."/>
            <person name="Idnurm A."/>
            <person name="Muszewska A."/>
            <person name="Steczkiewicz K."/>
            <person name="Masonjones S."/>
            <person name="Liao H.L."/>
            <person name="Gajdeczka M.T."/>
            <person name="Anike F."/>
            <person name="Vuek A."/>
            <person name="Anishchenko I.M."/>
            <person name="Voigt K."/>
            <person name="de Hoog G.S."/>
            <person name="Smith M.E."/>
            <person name="Heitman J."/>
            <person name="Vilgalys R."/>
            <person name="Stajich J.E."/>
        </authorList>
    </citation>
    <scope>NUCLEOTIDE SEQUENCE [LARGE SCALE GENOMIC DNA]</scope>
    <source>
        <strain evidence="2 3">CBS 357.93</strain>
    </source>
</reference>
<feature type="compositionally biased region" description="Low complexity" evidence="1">
    <location>
        <begin position="420"/>
        <end position="438"/>
    </location>
</feature>
<accession>A0A367JEQ4</accession>
<feature type="compositionally biased region" description="Low complexity" evidence="1">
    <location>
        <begin position="180"/>
        <end position="195"/>
    </location>
</feature>
<evidence type="ECO:0000313" key="2">
    <source>
        <dbReference type="EMBL" id="RCH88400.1"/>
    </source>
</evidence>
<feature type="compositionally biased region" description="Basic residues" evidence="1">
    <location>
        <begin position="164"/>
        <end position="179"/>
    </location>
</feature>
<feature type="compositionally biased region" description="Basic and acidic residues" evidence="1">
    <location>
        <begin position="442"/>
        <end position="457"/>
    </location>
</feature>
<proteinExistence type="predicted"/>
<gene>
    <name evidence="2" type="ORF">CU097_004578</name>
</gene>
<feature type="compositionally biased region" description="Low complexity" evidence="1">
    <location>
        <begin position="358"/>
        <end position="391"/>
    </location>
</feature>
<protein>
    <submittedName>
        <fullName evidence="2">Uncharacterized protein</fullName>
    </submittedName>
</protein>
<dbReference type="EMBL" id="PJQL01001473">
    <property type="protein sequence ID" value="RCH88400.1"/>
    <property type="molecule type" value="Genomic_DNA"/>
</dbReference>
<dbReference type="Proteomes" id="UP000252139">
    <property type="component" value="Unassembled WGS sequence"/>
</dbReference>
<feature type="compositionally biased region" description="Basic and acidic residues" evidence="1">
    <location>
        <begin position="406"/>
        <end position="418"/>
    </location>
</feature>
<sequence>MQRVPGVINYFHDHIPLAAQLMAPLGALRNIGDRTKVRWTLRLRENFETLWRTGPFNDAATRREEQREVKTVSESSFSPRHDINIYLDELHNPLSFVRGTSREKDLQDESDSIVHTFGHPGVRLSTFYKANVAPPIQSKRTDHLHSKTEIPQVRSLPASFIISKRQKTYKKKTEKRHRSPSSSPILPASSSSATPFPISLNTPSSASVSPQPPQILPEETKPPVSVESSPKSERKRPKYSRRKRELKLLQLDSKIVLPPPDTPRASKLRSNTPVTRERAGKATAVKQEPNERKATILKPKQSRVDNTEDKGKSKKKTTKSLRGPKNVKKPKSVKGPTPSPSSSTSSTSSTYDDDSSDDSYSSDSGSSSTASFTTDESDSSVEGYSSYTSSSSDEEDFDKEPSPTFKKKEPYSSKEPYTRTKMSTNKTNTHSKTSSISKKAARNSDSDAPRLEKDMSHRSLFSSTRKLPSIKRLKIASRRTPIKKVTFSCPVVADYLPKRRKIVQSPAVYKPSHIPLPLSATIPLDTVMDTKEKEEEYERRQFRLFVHSRYISNEEAALVAMTVYSDKSIGPADRLVMLLQNNFSRFRRKLKRIFDDLSRLISISKKEMIKDERRMKAQISNQMTDEVLRSIWEYWIDEPYINAGEFFESMACVSLLKEVTVQAVICHYKEKYRICTTEEAFEEMKRLDRITRALQLPEFVENPSNNNEA</sequence>
<evidence type="ECO:0000313" key="3">
    <source>
        <dbReference type="Proteomes" id="UP000252139"/>
    </source>
</evidence>
<dbReference type="OrthoDB" id="2269743at2759"/>
<evidence type="ECO:0000256" key="1">
    <source>
        <dbReference type="SAM" id="MobiDB-lite"/>
    </source>
</evidence>
<feature type="compositionally biased region" description="Basic residues" evidence="1">
    <location>
        <begin position="233"/>
        <end position="245"/>
    </location>
</feature>
<name>A0A367JEQ4_RHIAZ</name>
<comment type="caution">
    <text evidence="2">The sequence shown here is derived from an EMBL/GenBank/DDBJ whole genome shotgun (WGS) entry which is preliminary data.</text>
</comment>
<feature type="compositionally biased region" description="Basic and acidic residues" evidence="1">
    <location>
        <begin position="302"/>
        <end position="311"/>
    </location>
</feature>